<dbReference type="SMART" id="SM01117">
    <property type="entry name" value="Cyt-b5"/>
    <property type="match status" value="1"/>
</dbReference>
<feature type="transmembrane region" description="Helical" evidence="14">
    <location>
        <begin position="106"/>
        <end position="125"/>
    </location>
</feature>
<dbReference type="GO" id="GO:0046872">
    <property type="term" value="F:metal ion binding"/>
    <property type="evidence" value="ECO:0007669"/>
    <property type="project" value="UniProtKB-UniRule"/>
</dbReference>
<dbReference type="RefSeq" id="XP_066925179.1">
    <property type="nucleotide sequence ID" value="XM_067069078.1"/>
</dbReference>
<evidence type="ECO:0000256" key="7">
    <source>
        <dbReference type="ARBA" id="ARBA00022848"/>
    </source>
</evidence>
<evidence type="ECO:0000256" key="1">
    <source>
        <dbReference type="ARBA" id="ARBA00004131"/>
    </source>
</evidence>
<evidence type="ECO:0000256" key="14">
    <source>
        <dbReference type="RuleBase" id="RU362121"/>
    </source>
</evidence>
<dbReference type="PROSITE" id="PS00191">
    <property type="entry name" value="CYTOCHROME_B5_1"/>
    <property type="match status" value="1"/>
</dbReference>
<keyword evidence="6" id="KW-0256">Endoplasmic reticulum</keyword>
<sequence>MAKTYKLEEVAKHNDGRSTWMVIHNKVYDVTKFLEEHPGGEEVLLELAGQDGTEQFEDVGHSTDARSLLDDHYIGDLHEDDVVKEATPKKTQVTTSDSEGSTSSNWLLMVSVMVVGVAIGCFLYMQSTKS</sequence>
<keyword evidence="9 14" id="KW-0408">Iron</keyword>
<dbReference type="InterPro" id="IPR001199">
    <property type="entry name" value="Cyt_B5-like_heme/steroid-bd"/>
</dbReference>
<evidence type="ECO:0000256" key="10">
    <source>
        <dbReference type="ARBA" id="ARBA00023136"/>
    </source>
</evidence>
<keyword evidence="8" id="KW-0249">Electron transport</keyword>
<dbReference type="PROSITE" id="PS50255">
    <property type="entry name" value="CYTOCHROME_B5_2"/>
    <property type="match status" value="1"/>
</dbReference>
<dbReference type="FunFam" id="3.10.120.10:FF:000002">
    <property type="entry name" value="Cytochrome b5 type B"/>
    <property type="match status" value="1"/>
</dbReference>
<accession>A0A7M5XJE8</accession>
<keyword evidence="4 14" id="KW-0812">Transmembrane</keyword>
<keyword evidence="5 14" id="KW-0479">Metal-binding</keyword>
<dbReference type="EnsemblMetazoa" id="CLYHEMT023994.1">
    <property type="protein sequence ID" value="CLYHEMP023994.1"/>
    <property type="gene ID" value="CLYHEMG023994"/>
</dbReference>
<dbReference type="GO" id="GO:0005789">
    <property type="term" value="C:endoplasmic reticulum membrane"/>
    <property type="evidence" value="ECO:0007669"/>
    <property type="project" value="UniProtKB-SubCell"/>
</dbReference>
<comment type="subcellular location">
    <subcellularLocation>
        <location evidence="1">Endoplasmic reticulum membrane</location>
        <topology evidence="1">Single-pass membrane protein</topology>
        <orientation evidence="1">Cytoplasmic side</orientation>
    </subcellularLocation>
    <subcellularLocation>
        <location evidence="11">Microsome membrane</location>
        <topology evidence="11">Single-pass membrane protein</topology>
        <orientation evidence="11">Cytoplasmic side</orientation>
    </subcellularLocation>
</comment>
<dbReference type="SUPFAM" id="SSF55856">
    <property type="entry name" value="Cytochrome b5-like heme/steroid binding domain"/>
    <property type="match status" value="1"/>
</dbReference>
<proteinExistence type="inferred from homology"/>
<dbReference type="PANTHER" id="PTHR19359">
    <property type="entry name" value="CYTOCHROME B5"/>
    <property type="match status" value="1"/>
</dbReference>
<dbReference type="InterPro" id="IPR036400">
    <property type="entry name" value="Cyt_B5-like_heme/steroid_sf"/>
</dbReference>
<evidence type="ECO:0000256" key="11">
    <source>
        <dbReference type="ARBA" id="ARBA00037877"/>
    </source>
</evidence>
<evidence type="ECO:0000256" key="4">
    <source>
        <dbReference type="ARBA" id="ARBA00022692"/>
    </source>
</evidence>
<evidence type="ECO:0000256" key="6">
    <source>
        <dbReference type="ARBA" id="ARBA00022824"/>
    </source>
</evidence>
<organism evidence="16 17">
    <name type="scientific">Clytia hemisphaerica</name>
    <dbReference type="NCBI Taxonomy" id="252671"/>
    <lineage>
        <taxon>Eukaryota</taxon>
        <taxon>Metazoa</taxon>
        <taxon>Cnidaria</taxon>
        <taxon>Hydrozoa</taxon>
        <taxon>Hydroidolina</taxon>
        <taxon>Leptothecata</taxon>
        <taxon>Obeliida</taxon>
        <taxon>Clytiidae</taxon>
        <taxon>Clytia</taxon>
    </lineage>
</organism>
<keyword evidence="17" id="KW-1185">Reference proteome</keyword>
<dbReference type="AlphaFoldDB" id="A0A7M5XJE8"/>
<dbReference type="Pfam" id="PF00173">
    <property type="entry name" value="Cyt-b5"/>
    <property type="match status" value="1"/>
</dbReference>
<evidence type="ECO:0000259" key="15">
    <source>
        <dbReference type="PROSITE" id="PS50255"/>
    </source>
</evidence>
<dbReference type="PRINTS" id="PR00363">
    <property type="entry name" value="CYTOCHROMEB5"/>
</dbReference>
<evidence type="ECO:0000256" key="9">
    <source>
        <dbReference type="ARBA" id="ARBA00023004"/>
    </source>
</evidence>
<feature type="domain" description="Cytochrome b5 heme-binding" evidence="15">
    <location>
        <begin position="2"/>
        <end position="78"/>
    </location>
</feature>
<evidence type="ECO:0000256" key="3">
    <source>
        <dbReference type="ARBA" id="ARBA00022617"/>
    </source>
</evidence>
<name>A0A7M5XJE8_9CNID</name>
<dbReference type="PANTHER" id="PTHR19359:SF150">
    <property type="entry name" value="CYTOCHROME B5"/>
    <property type="match status" value="1"/>
</dbReference>
<dbReference type="InterPro" id="IPR050668">
    <property type="entry name" value="Cytochrome_b5"/>
</dbReference>
<keyword evidence="3 14" id="KW-0349">Heme</keyword>
<evidence type="ECO:0000313" key="16">
    <source>
        <dbReference type="EnsemblMetazoa" id="CLYHEMP023994.1"/>
    </source>
</evidence>
<keyword evidence="2" id="KW-0813">Transport</keyword>
<evidence type="ECO:0000313" key="17">
    <source>
        <dbReference type="Proteomes" id="UP000594262"/>
    </source>
</evidence>
<evidence type="ECO:0000256" key="8">
    <source>
        <dbReference type="ARBA" id="ARBA00022982"/>
    </source>
</evidence>
<evidence type="ECO:0000256" key="12">
    <source>
        <dbReference type="ARBA" id="ARBA00038168"/>
    </source>
</evidence>
<dbReference type="GeneID" id="136812550"/>
<dbReference type="Gene3D" id="3.10.120.10">
    <property type="entry name" value="Cytochrome b5-like heme/steroid binding domain"/>
    <property type="match status" value="1"/>
</dbReference>
<keyword evidence="7" id="KW-0492">Microsome</keyword>
<dbReference type="InterPro" id="IPR018506">
    <property type="entry name" value="Cyt_B5_heme-BS"/>
</dbReference>
<keyword evidence="14" id="KW-1133">Transmembrane helix</keyword>
<evidence type="ECO:0000256" key="5">
    <source>
        <dbReference type="ARBA" id="ARBA00022723"/>
    </source>
</evidence>
<protein>
    <recommendedName>
        <fullName evidence="13">Cytochrome b5</fullName>
    </recommendedName>
</protein>
<dbReference type="OrthoDB" id="260519at2759"/>
<comment type="similarity">
    <text evidence="12 14">Belongs to the cytochrome b5 family.</text>
</comment>
<dbReference type="GO" id="GO:0020037">
    <property type="term" value="F:heme binding"/>
    <property type="evidence" value="ECO:0007669"/>
    <property type="project" value="UniProtKB-UniRule"/>
</dbReference>
<evidence type="ECO:0000256" key="13">
    <source>
        <dbReference type="ARBA" id="ARBA00039806"/>
    </source>
</evidence>
<evidence type="ECO:0000256" key="2">
    <source>
        <dbReference type="ARBA" id="ARBA00022448"/>
    </source>
</evidence>
<keyword evidence="10 14" id="KW-0472">Membrane</keyword>
<reference evidence="16" key="1">
    <citation type="submission" date="2021-01" db="UniProtKB">
        <authorList>
            <consortium name="EnsemblMetazoa"/>
        </authorList>
    </citation>
    <scope>IDENTIFICATION</scope>
</reference>
<dbReference type="Proteomes" id="UP000594262">
    <property type="component" value="Unplaced"/>
</dbReference>